<evidence type="ECO:0000313" key="3">
    <source>
        <dbReference type="WBParaSite" id="PTRK_0001551100.1"/>
    </source>
</evidence>
<reference evidence="3" key="1">
    <citation type="submission" date="2017-02" db="UniProtKB">
        <authorList>
            <consortium name="WormBaseParasite"/>
        </authorList>
    </citation>
    <scope>IDENTIFICATION</scope>
</reference>
<keyword evidence="1" id="KW-1133">Transmembrane helix</keyword>
<protein>
    <submittedName>
        <fullName evidence="3">ABC transmembrane type-1 domain-containing protein</fullName>
    </submittedName>
</protein>
<proteinExistence type="predicted"/>
<dbReference type="Proteomes" id="UP000038045">
    <property type="component" value="Unplaced"/>
</dbReference>
<evidence type="ECO:0000256" key="1">
    <source>
        <dbReference type="SAM" id="Phobius"/>
    </source>
</evidence>
<accession>A0A0N5A1L2</accession>
<sequence length="190" mass="21771">MEEKSGEVKVLTPSERRELRRQKILNNTEERVGRFYGIAGVRAEAAPVLDGISKNELKKTISNQQTPKCNNTNVFKTYNDTTDEYQDKEIEETMKKIDNISLEKFLQPKTFSTRANISLVILVMLFSSIGISFLPSIFLFIISDVMVEVGRTSPNVNKARVLFLFMEAMKRLVLAIFIHFIINIILNYSN</sequence>
<keyword evidence="2" id="KW-1185">Reference proteome</keyword>
<keyword evidence="1" id="KW-0472">Membrane</keyword>
<name>A0A0N5A1L2_PARTI</name>
<keyword evidence="1" id="KW-0812">Transmembrane</keyword>
<dbReference type="AlphaFoldDB" id="A0A0N5A1L2"/>
<organism evidence="2 3">
    <name type="scientific">Parastrongyloides trichosuri</name>
    <name type="common">Possum-specific nematode worm</name>
    <dbReference type="NCBI Taxonomy" id="131310"/>
    <lineage>
        <taxon>Eukaryota</taxon>
        <taxon>Metazoa</taxon>
        <taxon>Ecdysozoa</taxon>
        <taxon>Nematoda</taxon>
        <taxon>Chromadorea</taxon>
        <taxon>Rhabditida</taxon>
        <taxon>Tylenchina</taxon>
        <taxon>Panagrolaimomorpha</taxon>
        <taxon>Strongyloidoidea</taxon>
        <taxon>Strongyloididae</taxon>
        <taxon>Parastrongyloides</taxon>
    </lineage>
</organism>
<evidence type="ECO:0000313" key="2">
    <source>
        <dbReference type="Proteomes" id="UP000038045"/>
    </source>
</evidence>
<dbReference type="WBParaSite" id="PTRK_0001551100.1">
    <property type="protein sequence ID" value="PTRK_0001551100.1"/>
    <property type="gene ID" value="PTRK_0001551100"/>
</dbReference>
<feature type="transmembrane region" description="Helical" evidence="1">
    <location>
        <begin position="162"/>
        <end position="186"/>
    </location>
</feature>
<feature type="transmembrane region" description="Helical" evidence="1">
    <location>
        <begin position="119"/>
        <end position="142"/>
    </location>
</feature>